<feature type="domain" description="Fe/B12 periplasmic-binding" evidence="1">
    <location>
        <begin position="14"/>
        <end position="273"/>
    </location>
</feature>
<dbReference type="STRING" id="1000565.METUNv1_03349"/>
<dbReference type="OrthoDB" id="9775594at2"/>
<dbReference type="Gene3D" id="3.40.50.1980">
    <property type="entry name" value="Nitrogenase molybdenum iron protein domain"/>
    <property type="match status" value="2"/>
</dbReference>
<evidence type="ECO:0000313" key="3">
    <source>
        <dbReference type="Proteomes" id="UP000005019"/>
    </source>
</evidence>
<dbReference type="PANTHER" id="PTHR42860">
    <property type="entry name" value="VITAMIN B12-BINDING PROTEIN"/>
    <property type="match status" value="1"/>
</dbReference>
<evidence type="ECO:0000259" key="1">
    <source>
        <dbReference type="PROSITE" id="PS50983"/>
    </source>
</evidence>
<name>F5RFV6_METUF</name>
<dbReference type="InterPro" id="IPR002491">
    <property type="entry name" value="ABC_transptr_periplasmic_BD"/>
</dbReference>
<proteinExistence type="predicted"/>
<sequence length="285" mass="30803">MSAGELQGDPWPQRIACLCTEAVEVLYALGEADRIAGISGFTVRPPEARREKPKISGFSSGKLERILAVEPDLVLAFSDLQADMCRDLVRAGVEVHVFNQRSIAGILRMIVTTGALVGRAAEAQALVADLSRGLEAARLRGEARIARHGRRLRVYFEEWDEPLISGIRWVSELITLAGGEDVFADFATRHSAKERRIEDPMTVVARAPDIIIGSWCGKKFQPDHLRARPGWAAVPAVANDRLHEIKSALILAPGIAALTDGLAALEACLDGRAPAQCSEAVAEAD</sequence>
<dbReference type="eggNOG" id="COG0614">
    <property type="taxonomic scope" value="Bacteria"/>
</dbReference>
<comment type="caution">
    <text evidence="2">The sequence shown here is derived from an EMBL/GenBank/DDBJ whole genome shotgun (WGS) entry which is preliminary data.</text>
</comment>
<dbReference type="InterPro" id="IPR051030">
    <property type="entry name" value="Vitamin_B12-ABC_binding"/>
</dbReference>
<dbReference type="Pfam" id="PF01497">
    <property type="entry name" value="Peripla_BP_2"/>
    <property type="match status" value="1"/>
</dbReference>
<dbReference type="EMBL" id="AFHG01000057">
    <property type="protein sequence ID" value="EGK70444.1"/>
    <property type="molecule type" value="Genomic_DNA"/>
</dbReference>
<reference evidence="2 3" key="1">
    <citation type="journal article" date="2011" name="J. Bacteriol.">
        <title>Genome sequence of Methyloversatilis universalis FAM5T, a methylotrophic representative of the order Rhodocyclales.</title>
        <authorList>
            <person name="Kittichotirat W."/>
            <person name="Good N.M."/>
            <person name="Hall R."/>
            <person name="Bringel F."/>
            <person name="Lajus A."/>
            <person name="Medigue C."/>
            <person name="Smalley N.E."/>
            <person name="Beck D."/>
            <person name="Bumgarner R."/>
            <person name="Vuilleumier S."/>
            <person name="Kalyuzhnaya M.G."/>
        </authorList>
    </citation>
    <scope>NUCLEOTIDE SEQUENCE [LARGE SCALE GENOMIC DNA]</scope>
    <source>
        <strain evidence="3">ATCC BAA-1314 / JCM 13912 / FAM5</strain>
    </source>
</reference>
<dbReference type="RefSeq" id="WP_008063699.1">
    <property type="nucleotide sequence ID" value="NZ_AFHG01000057.1"/>
</dbReference>
<dbReference type="PROSITE" id="PS50983">
    <property type="entry name" value="FE_B12_PBP"/>
    <property type="match status" value="1"/>
</dbReference>
<dbReference type="AlphaFoldDB" id="F5RFV6"/>
<gene>
    <name evidence="2" type="ORF">METUNv1_03349</name>
</gene>
<evidence type="ECO:0000313" key="2">
    <source>
        <dbReference type="EMBL" id="EGK70444.1"/>
    </source>
</evidence>
<dbReference type="PANTHER" id="PTHR42860:SF2">
    <property type="entry name" value="BLL4160 PROTEIN"/>
    <property type="match status" value="1"/>
</dbReference>
<dbReference type="SUPFAM" id="SSF53807">
    <property type="entry name" value="Helical backbone' metal receptor"/>
    <property type="match status" value="1"/>
</dbReference>
<accession>F5RFV6</accession>
<dbReference type="Proteomes" id="UP000005019">
    <property type="component" value="Unassembled WGS sequence"/>
</dbReference>
<protein>
    <submittedName>
        <fullName evidence="2">Substrate-binding protein</fullName>
    </submittedName>
</protein>
<keyword evidence="3" id="KW-1185">Reference proteome</keyword>
<organism evidence="2 3">
    <name type="scientific">Methyloversatilis universalis (strain ATCC BAA-1314 / DSM 25237 / JCM 13912 / CCUG 52030 / FAM5)</name>
    <dbReference type="NCBI Taxonomy" id="1000565"/>
    <lineage>
        <taxon>Bacteria</taxon>
        <taxon>Pseudomonadati</taxon>
        <taxon>Pseudomonadota</taxon>
        <taxon>Betaproteobacteria</taxon>
        <taxon>Nitrosomonadales</taxon>
        <taxon>Sterolibacteriaceae</taxon>
        <taxon>Methyloversatilis</taxon>
    </lineage>
</organism>